<reference evidence="1" key="1">
    <citation type="journal article" date="2023" name="J. Hazard. Mater.">
        <title>Anaerobic biodegradation of pyrene and benzo[a]pyrene by a new sulfate-reducing Desulforamulus aquiferis strain DSA.</title>
        <authorList>
            <person name="Zhang Z."/>
            <person name="Sun J."/>
            <person name="Gong X."/>
            <person name="Wang C."/>
            <person name="Wang H."/>
        </authorList>
    </citation>
    <scope>NUCLEOTIDE SEQUENCE</scope>
    <source>
        <strain evidence="1">DSA</strain>
    </source>
</reference>
<dbReference type="Proteomes" id="UP001172911">
    <property type="component" value="Unassembled WGS sequence"/>
</dbReference>
<accession>A0AAW7ZDA7</accession>
<dbReference type="EMBL" id="JARPTC010000011">
    <property type="protein sequence ID" value="MDO7787240.1"/>
    <property type="molecule type" value="Genomic_DNA"/>
</dbReference>
<name>A0AAW7ZDA7_9FIRM</name>
<protein>
    <submittedName>
        <fullName evidence="1">Uncharacterized protein</fullName>
    </submittedName>
</protein>
<evidence type="ECO:0000313" key="1">
    <source>
        <dbReference type="EMBL" id="MDO7787240.1"/>
    </source>
</evidence>
<keyword evidence="2" id="KW-1185">Reference proteome</keyword>
<organism evidence="1 2">
    <name type="scientific">Desulforamulus aquiferis</name>
    <dbReference type="NCBI Taxonomy" id="1397668"/>
    <lineage>
        <taxon>Bacteria</taxon>
        <taxon>Bacillati</taxon>
        <taxon>Bacillota</taxon>
        <taxon>Clostridia</taxon>
        <taxon>Eubacteriales</taxon>
        <taxon>Peptococcaceae</taxon>
        <taxon>Desulforamulus</taxon>
    </lineage>
</organism>
<gene>
    <name evidence="1" type="ORF">P6N53_08410</name>
</gene>
<dbReference type="AlphaFoldDB" id="A0AAW7ZDA7"/>
<proteinExistence type="predicted"/>
<sequence>MAITRVALTPDDWLKNFEGMDLIHRNNGSFCTGIYTQGKLKDYKFNLMTKLSWIVKSVRLSNVYF</sequence>
<dbReference type="RefSeq" id="WP_304542384.1">
    <property type="nucleotide sequence ID" value="NZ_JARPTC010000011.1"/>
</dbReference>
<evidence type="ECO:0000313" key="2">
    <source>
        <dbReference type="Proteomes" id="UP001172911"/>
    </source>
</evidence>
<reference evidence="1" key="2">
    <citation type="submission" date="2023-03" db="EMBL/GenBank/DDBJ databases">
        <authorList>
            <person name="Zhang Z."/>
        </authorList>
    </citation>
    <scope>NUCLEOTIDE SEQUENCE</scope>
    <source>
        <strain evidence="1">DSA</strain>
    </source>
</reference>
<comment type="caution">
    <text evidence="1">The sequence shown here is derived from an EMBL/GenBank/DDBJ whole genome shotgun (WGS) entry which is preliminary data.</text>
</comment>